<evidence type="ECO:0000256" key="1">
    <source>
        <dbReference type="SAM" id="MobiDB-lite"/>
    </source>
</evidence>
<evidence type="ECO:0000259" key="2">
    <source>
        <dbReference type="PROSITE" id="PS50878"/>
    </source>
</evidence>
<proteinExistence type="predicted"/>
<dbReference type="PROSITE" id="PS50878">
    <property type="entry name" value="RT_POL"/>
    <property type="match status" value="1"/>
</dbReference>
<feature type="domain" description="Reverse transcriptase" evidence="2">
    <location>
        <begin position="338"/>
        <end position="652"/>
    </location>
</feature>
<feature type="region of interest" description="Disordered" evidence="1">
    <location>
        <begin position="1253"/>
        <end position="1439"/>
    </location>
</feature>
<feature type="compositionally biased region" description="Acidic residues" evidence="1">
    <location>
        <begin position="1301"/>
        <end position="1330"/>
    </location>
</feature>
<gene>
    <name evidence="3" type="ORF">MCOR_55374</name>
</gene>
<name>A0A6J8ES80_MYTCO</name>
<dbReference type="CDD" id="cd09076">
    <property type="entry name" value="L1-EN"/>
    <property type="match status" value="1"/>
</dbReference>
<dbReference type="Pfam" id="PF13966">
    <property type="entry name" value="zf-RVT"/>
    <property type="match status" value="1"/>
</dbReference>
<feature type="compositionally biased region" description="Basic and acidic residues" evidence="1">
    <location>
        <begin position="1358"/>
        <end position="1373"/>
    </location>
</feature>
<reference evidence="3 4" key="1">
    <citation type="submission" date="2020-06" db="EMBL/GenBank/DDBJ databases">
        <authorList>
            <person name="Li R."/>
            <person name="Bekaert M."/>
        </authorList>
    </citation>
    <scope>NUCLEOTIDE SEQUENCE [LARGE SCALE GENOMIC DNA]</scope>
    <source>
        <strain evidence="4">wild</strain>
    </source>
</reference>
<feature type="region of interest" description="Disordered" evidence="1">
    <location>
        <begin position="1457"/>
        <end position="1489"/>
    </location>
</feature>
<organism evidence="3 4">
    <name type="scientific">Mytilus coruscus</name>
    <name type="common">Sea mussel</name>
    <dbReference type="NCBI Taxonomy" id="42192"/>
    <lineage>
        <taxon>Eukaryota</taxon>
        <taxon>Metazoa</taxon>
        <taxon>Spiralia</taxon>
        <taxon>Lophotrochozoa</taxon>
        <taxon>Mollusca</taxon>
        <taxon>Bivalvia</taxon>
        <taxon>Autobranchia</taxon>
        <taxon>Pteriomorphia</taxon>
        <taxon>Mytilida</taxon>
        <taxon>Mytiloidea</taxon>
        <taxon>Mytilidae</taxon>
        <taxon>Mytilinae</taxon>
        <taxon>Mytilus</taxon>
    </lineage>
</organism>
<sequence>MVLLQETFWDDAYVNSVKHLYEGDIYCSNSLHGRRGVAVLVNNYLKNKIKCVYKDSDGRFIHITYEEDGQLFNVISLYGPNVNAERVIFFNFVKQYTEKLDNLIIGGDFNTSLSMLDRGGKSNHVIDEPCKKLIDLIENNNLYDVWRTRNKSSRIFSWKRICNGELQQSRIDYFLVNKQLSSYVQNVYYNTTSLSDHSFVVMNFNCSNIERGPGLWVLNNTLLCNEEYVRRVKEIISDEKENELYNKDLMIWWDNLKYKIKRYSQIFSSKMAKENRRDFYRLERQINILCEKVACGVDIDVAKLESLKLELSAYELDKCRGAVLRSKAIWAVESDKNAKYFLNLEKYKQENNSIKELLNDNNESVYATEGILDLQYKFYKELYSCVDTDNDKMSELLDSVDTKIDDNDCNFCDADISHEEICKAINQMSKNKSPGSDGLTVEFYCQFYNELRNVLFDLFNVIEKEGVLDELEGYIMKIDQEKAFDRVSHKYLLYMLRKYGFGDRFVKWIEIFYNGINSAVKCNGFLTNYFHIKNGIRQGCPISALLYVLAAEPLHCRIVKNDKIKGIKVPNCDKEGLIYQHADDTTLSLCNKESIPEVFKEFDLYSKATGAKINKQKSEILCVGYGELSDVETEQFGLQVCNDAIQLLGVYVGPNKSLCDDMNWKNKIKKVRSLLNMWLQRQLTLQGRVTVVNTLMLSRFWYTLFVTSMPEWAYVEIKRLCVNFIWDNRSHLVKYSSIVDEKCKGGLQLSDIKCKMYAFRLKYIGRLIDDQYHVLWKDIFKYFVSKIYGMQLGLEILYTTIPNCELKCIPMVYQEMCQALYSLGCKIDFQLTVENIYDQPLFCNPKIVLYDKTIIWYHCLLSIIPDEWKNTIDNNVHHRNIDRTIDISVLINNIPCDLKSCNVKKLYQCVLEDITEEPIGPIIWKKLYALDEAELCKIWKHVYVFWKPSKMIELDYKIMHNCVFTNVKLKKIGLSDSELCDVCHKENEDIMHVFINCDELEDFHDYLSALLCKIFENCDSDKISLVQSEMLLLNGLRWKMKGLPVLDLDNEEVPSKPEKNLLSLCCMTSHPLMTFSPPFTMSGGRGDGRSIKEKTVLVDVGDNRTIKAADVIANVEKEVGEGTVLACVPKSGNSYELTLTDKDALDLIVDTGFKVNDSNFKPRAIFSRDKVVSFFNVSHYVPDSEIREKLQEFGVTLKSPIKRKMHPGTDVANGTRYVVVRFSPERQSLPYTLKLSTGVSSFEYIRVVHDEQKRRDRNETNENETNNDNTENDINANNPENETNSDIPEHETNTEHQENDGMNENEAEDEHMDGANGDDDNMEQSDDDDDNTAKSDGDDDTIEESDADDDAKDEQFDENAKKDNDVIVSDEKQMSGVDNDELDLMTEDEHLNKQETVNVDNKMHKKGGSSPSKLKPQPIPRGPNLTDTVGKNTEVDGSKEADIEMTDEELAANMSKVRRKRLVTSPKFTSDELKKFRREPRNKESNSSS</sequence>
<dbReference type="InterPro" id="IPR005135">
    <property type="entry name" value="Endo/exonuclease/phosphatase"/>
</dbReference>
<dbReference type="GO" id="GO:0003824">
    <property type="term" value="F:catalytic activity"/>
    <property type="evidence" value="ECO:0007669"/>
    <property type="project" value="InterPro"/>
</dbReference>
<keyword evidence="4" id="KW-1185">Reference proteome</keyword>
<evidence type="ECO:0000313" key="4">
    <source>
        <dbReference type="Proteomes" id="UP000507470"/>
    </source>
</evidence>
<dbReference type="Proteomes" id="UP000507470">
    <property type="component" value="Unassembled WGS sequence"/>
</dbReference>
<protein>
    <recommendedName>
        <fullName evidence="2">Reverse transcriptase domain-containing protein</fullName>
    </recommendedName>
</protein>
<dbReference type="PANTHER" id="PTHR31635">
    <property type="entry name" value="REVERSE TRANSCRIPTASE DOMAIN-CONTAINING PROTEIN-RELATED"/>
    <property type="match status" value="1"/>
</dbReference>
<dbReference type="InterPro" id="IPR026960">
    <property type="entry name" value="RVT-Znf"/>
</dbReference>
<dbReference type="OrthoDB" id="1748430at2759"/>
<feature type="compositionally biased region" description="Basic and acidic residues" evidence="1">
    <location>
        <begin position="1469"/>
        <end position="1489"/>
    </location>
</feature>
<dbReference type="EMBL" id="CACVKT020009786">
    <property type="protein sequence ID" value="CAC5423367.1"/>
    <property type="molecule type" value="Genomic_DNA"/>
</dbReference>
<dbReference type="Pfam" id="PF03372">
    <property type="entry name" value="Exo_endo_phos"/>
    <property type="match status" value="1"/>
</dbReference>
<dbReference type="Pfam" id="PF00078">
    <property type="entry name" value="RVT_1"/>
    <property type="match status" value="1"/>
</dbReference>
<dbReference type="Gene3D" id="3.60.10.10">
    <property type="entry name" value="Endonuclease/exonuclease/phosphatase"/>
    <property type="match status" value="1"/>
</dbReference>
<evidence type="ECO:0000313" key="3">
    <source>
        <dbReference type="EMBL" id="CAC5423367.1"/>
    </source>
</evidence>
<dbReference type="SUPFAM" id="SSF56219">
    <property type="entry name" value="DNase I-like"/>
    <property type="match status" value="1"/>
</dbReference>
<feature type="compositionally biased region" description="Basic and acidic residues" evidence="1">
    <location>
        <begin position="1287"/>
        <end position="1299"/>
    </location>
</feature>
<dbReference type="InterPro" id="IPR036691">
    <property type="entry name" value="Endo/exonu/phosph_ase_sf"/>
</dbReference>
<dbReference type="PANTHER" id="PTHR31635:SF196">
    <property type="entry name" value="REVERSE TRANSCRIPTASE DOMAIN-CONTAINING PROTEIN-RELATED"/>
    <property type="match status" value="1"/>
</dbReference>
<feature type="compositionally biased region" description="Low complexity" evidence="1">
    <location>
        <begin position="1263"/>
        <end position="1284"/>
    </location>
</feature>
<feature type="compositionally biased region" description="Acidic residues" evidence="1">
    <location>
        <begin position="1337"/>
        <end position="1357"/>
    </location>
</feature>
<accession>A0A6J8ES80</accession>
<dbReference type="InterPro" id="IPR000477">
    <property type="entry name" value="RT_dom"/>
</dbReference>